<organism evidence="1 2">
    <name type="scientific">Segatella copri</name>
    <dbReference type="NCBI Taxonomy" id="165179"/>
    <lineage>
        <taxon>Bacteria</taxon>
        <taxon>Pseudomonadati</taxon>
        <taxon>Bacteroidota</taxon>
        <taxon>Bacteroidia</taxon>
        <taxon>Bacteroidales</taxon>
        <taxon>Prevotellaceae</taxon>
        <taxon>Segatella</taxon>
    </lineage>
</organism>
<dbReference type="RefSeq" id="WP_118255799.1">
    <property type="nucleotide sequence ID" value="NZ_QRKB01000063.1"/>
</dbReference>
<dbReference type="EMBL" id="QRKB01000063">
    <property type="protein sequence ID" value="RHH75667.1"/>
    <property type="molecule type" value="Genomic_DNA"/>
</dbReference>
<evidence type="ECO:0000313" key="1">
    <source>
        <dbReference type="EMBL" id="RHH75667.1"/>
    </source>
</evidence>
<evidence type="ECO:0000313" key="2">
    <source>
        <dbReference type="Proteomes" id="UP000284548"/>
    </source>
</evidence>
<comment type="caution">
    <text evidence="1">The sequence shown here is derived from an EMBL/GenBank/DDBJ whole genome shotgun (WGS) entry which is preliminary data.</text>
</comment>
<reference evidence="1 2" key="1">
    <citation type="submission" date="2018-08" db="EMBL/GenBank/DDBJ databases">
        <title>A genome reference for cultivated species of the human gut microbiota.</title>
        <authorList>
            <person name="Zou Y."/>
            <person name="Xue W."/>
            <person name="Luo G."/>
        </authorList>
    </citation>
    <scope>NUCLEOTIDE SEQUENCE [LARGE SCALE GENOMIC DNA]</scope>
    <source>
        <strain evidence="1 2">AM16-54</strain>
    </source>
</reference>
<gene>
    <name evidence="1" type="ORF">DW192_15035</name>
</gene>
<name>A0A3R6IVS4_9BACT</name>
<dbReference type="AlphaFoldDB" id="A0A3R6IVS4"/>
<dbReference type="Proteomes" id="UP000284548">
    <property type="component" value="Unassembled WGS sequence"/>
</dbReference>
<sequence length="83" mass="9738">MKEEDLKKAIQLKELLDSERELLQFANHPSVDLRVNLEERCDHGRILNINYLLGNDTIKGLRAMVIANIERRINDLQEQLEKL</sequence>
<protein>
    <submittedName>
        <fullName evidence="1">Uncharacterized protein</fullName>
    </submittedName>
</protein>
<accession>A0A3R6IVS4</accession>
<proteinExistence type="predicted"/>